<protein>
    <submittedName>
        <fullName evidence="1">Rpr2-domain-containing protein</fullName>
    </submittedName>
</protein>
<organism evidence="1 2">
    <name type="scientific">Russula earlei</name>
    <dbReference type="NCBI Taxonomy" id="71964"/>
    <lineage>
        <taxon>Eukaryota</taxon>
        <taxon>Fungi</taxon>
        <taxon>Dikarya</taxon>
        <taxon>Basidiomycota</taxon>
        <taxon>Agaricomycotina</taxon>
        <taxon>Agaricomycetes</taxon>
        <taxon>Russulales</taxon>
        <taxon>Russulaceae</taxon>
        <taxon>Russula</taxon>
    </lineage>
</organism>
<accession>A0ACC0U2B9</accession>
<evidence type="ECO:0000313" key="2">
    <source>
        <dbReference type="Proteomes" id="UP001207468"/>
    </source>
</evidence>
<reference evidence="1" key="1">
    <citation type="submission" date="2021-03" db="EMBL/GenBank/DDBJ databases">
        <title>Evolutionary priming and transition to the ectomycorrhizal habit in an iconic lineage of mushroom-forming fungi: is preadaptation a requirement?</title>
        <authorList>
            <consortium name="DOE Joint Genome Institute"/>
            <person name="Looney B.P."/>
            <person name="Miyauchi S."/>
            <person name="Morin E."/>
            <person name="Drula E."/>
            <person name="Courty P.E."/>
            <person name="Chicoki N."/>
            <person name="Fauchery L."/>
            <person name="Kohler A."/>
            <person name="Kuo A."/>
            <person name="LaButti K."/>
            <person name="Pangilinan J."/>
            <person name="Lipzen A."/>
            <person name="Riley R."/>
            <person name="Andreopoulos W."/>
            <person name="He G."/>
            <person name="Johnson J."/>
            <person name="Barry K.W."/>
            <person name="Grigoriev I.V."/>
            <person name="Nagy L."/>
            <person name="Hibbett D."/>
            <person name="Henrissat B."/>
            <person name="Matheny P.B."/>
            <person name="Labbe J."/>
            <person name="Martin A.F."/>
        </authorList>
    </citation>
    <scope>NUCLEOTIDE SEQUENCE</scope>
    <source>
        <strain evidence="1">BPL698</strain>
    </source>
</reference>
<proteinExistence type="predicted"/>
<name>A0ACC0U2B9_9AGAM</name>
<keyword evidence="2" id="KW-1185">Reference proteome</keyword>
<gene>
    <name evidence="1" type="ORF">F5148DRAFT_983558</name>
</gene>
<dbReference type="EMBL" id="JAGFNK010000202">
    <property type="protein sequence ID" value="KAI9459101.1"/>
    <property type="molecule type" value="Genomic_DNA"/>
</dbReference>
<evidence type="ECO:0000313" key="1">
    <source>
        <dbReference type="EMBL" id="KAI9459101.1"/>
    </source>
</evidence>
<dbReference type="Proteomes" id="UP001207468">
    <property type="component" value="Unassembled WGS sequence"/>
</dbReference>
<sequence>MGKKNKGDVPNPNNVANRDILQRLNFLYQASVYMESISRECAPGEPVDGGACHSGSPVRAAAAGEAGASTTPPSKAARRKRDRDRERREGRVIRAADIGRGYVRAMRLIGQKTTVKMDPTVKRTLCKGCDTVLIPGLSATVRVHGSGAHRHVITTNCLRCGTARRIPAPPVQNPSDPSPEEDAVMEVDAGGSFPPRSKRRHGPPPRPPPLFEREGHVIFRGNVRIGQSRP</sequence>
<comment type="caution">
    <text evidence="1">The sequence shown here is derived from an EMBL/GenBank/DDBJ whole genome shotgun (WGS) entry which is preliminary data.</text>
</comment>